<proteinExistence type="predicted"/>
<dbReference type="SUPFAM" id="SSF52200">
    <property type="entry name" value="Toll/Interleukin receptor TIR domain"/>
    <property type="match status" value="1"/>
</dbReference>
<dbReference type="Gramene" id="PRQ57253">
    <property type="protein sequence ID" value="PRQ57253"/>
    <property type="gene ID" value="RchiOBHm_Chr1g0346261"/>
</dbReference>
<evidence type="ECO:0000256" key="3">
    <source>
        <dbReference type="ARBA" id="ARBA00023027"/>
    </source>
</evidence>
<dbReference type="GO" id="GO:0006952">
    <property type="term" value="P:defense response"/>
    <property type="evidence" value="ECO:0007669"/>
    <property type="project" value="UniProtKB-KW"/>
</dbReference>
<dbReference type="PANTHER" id="PTHR36766:SF51">
    <property type="entry name" value="DISEASE RESISTANCE RPP13-LIKE PROTEIN 1"/>
    <property type="match status" value="1"/>
</dbReference>
<dbReference type="EMBL" id="PDCK01000039">
    <property type="protein sequence ID" value="PRQ57253.1"/>
    <property type="molecule type" value="Genomic_DNA"/>
</dbReference>
<keyword evidence="3" id="KW-0520">NAD</keyword>
<dbReference type="Proteomes" id="UP000238479">
    <property type="component" value="Chromosome 1"/>
</dbReference>
<dbReference type="Gene3D" id="3.40.50.300">
    <property type="entry name" value="P-loop containing nucleotide triphosphate hydrolases"/>
    <property type="match status" value="1"/>
</dbReference>
<dbReference type="Gene3D" id="1.10.8.430">
    <property type="entry name" value="Helical domain of apoptotic protease-activating factors"/>
    <property type="match status" value="1"/>
</dbReference>
<evidence type="ECO:0000313" key="5">
    <source>
        <dbReference type="EMBL" id="PRQ57253.1"/>
    </source>
</evidence>
<dbReference type="PROSITE" id="PS50104">
    <property type="entry name" value="TIR"/>
    <property type="match status" value="1"/>
</dbReference>
<feature type="domain" description="TIR" evidence="4">
    <location>
        <begin position="17"/>
        <end position="182"/>
    </location>
</feature>
<accession>A0A2P6SF14</accession>
<name>A0A2P6SF14_ROSCH</name>
<evidence type="ECO:0000259" key="4">
    <source>
        <dbReference type="PROSITE" id="PS50104"/>
    </source>
</evidence>
<keyword evidence="2" id="KW-0611">Plant defense</keyword>
<dbReference type="InterPro" id="IPR002182">
    <property type="entry name" value="NB-ARC"/>
</dbReference>
<keyword evidence="6" id="KW-1185">Reference proteome</keyword>
<sequence length="765" mass="87634">MAQHKDSPSTYTTTSGPPYDVFLSFRGADTRKNFTDHLYTALLNAPFVTFRDDQLERGENIWEELKKAIHRSRSSVIVFSRDYTSSDSCLDELVVILERKKNSNHVVFPVYYDIGPSELGKEAESLSKIRKCHEYQSPQKLKGWREALKEVVDLAGNVLKNEADGHESKFIQKIVTVIQDKLGRVPLTHVQEELQKKLLEIKRYLDDAEGKQLNNRNVKAWFNHFNELKGAVYDTEDLLQEIKTEALRRKMEPESGSSTSKVQDVNSSLPSHAFDSTLIYPRVKEARNRLDSIMKRKDDLGLEASAGYSVSQTLQSTSLVEDSGVCGRDDEKETLIKLLLSDDEKSNKISVIPIVGMGGIGKTTLAQLLYNDDRVEQHFDKKAWACVSEKFDVLRISQQIYESLTLKACDVQYLGPLQSKLEAELKGKNVFFVLDDVWNKIYTEWEVLKLPFKSVAPGSKIIVTTRNQDVANMVRTLEARCLGPMPEEDSWSLFEKHAFKNIGDDPRSHLEKIGKQIVRKCNGLPLAIKSLAGLLCSKLDVEEWESILHSEMWELPEEESNILPSLWLSFKHLPPHLRRCFVYCSIFPKNYEFKTSELVYLWMAEDLLQPTRNKTAEKVGQGYFNDLISRSFFQLSSTSDEYFIMHDLINDLASFVSGEFCFRWEGSDSPNNLSKTRHFSCMAEYLTAEADSLEMFEALQQAKCLRTFLKLDPYSWRSLYEALPKFQCLRTLKLNACDIEKLPESINNLKHLKHLDLSDSAGERL</sequence>
<evidence type="ECO:0000256" key="2">
    <source>
        <dbReference type="ARBA" id="ARBA00022821"/>
    </source>
</evidence>
<dbReference type="InterPro" id="IPR032675">
    <property type="entry name" value="LRR_dom_sf"/>
</dbReference>
<dbReference type="SUPFAM" id="SSF52540">
    <property type="entry name" value="P-loop containing nucleoside triphosphate hydrolases"/>
    <property type="match status" value="1"/>
</dbReference>
<dbReference type="AlphaFoldDB" id="A0A2P6SF14"/>
<dbReference type="InterPro" id="IPR042197">
    <property type="entry name" value="Apaf_helical"/>
</dbReference>
<organism evidence="5 6">
    <name type="scientific">Rosa chinensis</name>
    <name type="common">China rose</name>
    <dbReference type="NCBI Taxonomy" id="74649"/>
    <lineage>
        <taxon>Eukaryota</taxon>
        <taxon>Viridiplantae</taxon>
        <taxon>Streptophyta</taxon>
        <taxon>Embryophyta</taxon>
        <taxon>Tracheophyta</taxon>
        <taxon>Spermatophyta</taxon>
        <taxon>Magnoliopsida</taxon>
        <taxon>eudicotyledons</taxon>
        <taxon>Gunneridae</taxon>
        <taxon>Pentapetalae</taxon>
        <taxon>rosids</taxon>
        <taxon>fabids</taxon>
        <taxon>Rosales</taxon>
        <taxon>Rosaceae</taxon>
        <taxon>Rosoideae</taxon>
        <taxon>Rosoideae incertae sedis</taxon>
        <taxon>Rosa</taxon>
    </lineage>
</organism>
<dbReference type="GO" id="GO:0016787">
    <property type="term" value="F:hydrolase activity"/>
    <property type="evidence" value="ECO:0007669"/>
    <property type="project" value="UniProtKB-KW"/>
</dbReference>
<dbReference type="GO" id="GO:0043531">
    <property type="term" value="F:ADP binding"/>
    <property type="evidence" value="ECO:0007669"/>
    <property type="project" value="InterPro"/>
</dbReference>
<dbReference type="GO" id="GO:0007165">
    <property type="term" value="P:signal transduction"/>
    <property type="evidence" value="ECO:0007669"/>
    <property type="project" value="InterPro"/>
</dbReference>
<dbReference type="SMART" id="SM00255">
    <property type="entry name" value="TIR"/>
    <property type="match status" value="1"/>
</dbReference>
<evidence type="ECO:0000256" key="1">
    <source>
        <dbReference type="ARBA" id="ARBA00022737"/>
    </source>
</evidence>
<reference evidence="5 6" key="1">
    <citation type="journal article" date="2018" name="Nat. Genet.">
        <title>The Rosa genome provides new insights in the design of modern roses.</title>
        <authorList>
            <person name="Bendahmane M."/>
        </authorList>
    </citation>
    <scope>NUCLEOTIDE SEQUENCE [LARGE SCALE GENOMIC DNA]</scope>
    <source>
        <strain evidence="6">cv. Old Blush</strain>
    </source>
</reference>
<keyword evidence="1" id="KW-0677">Repeat</keyword>
<dbReference type="FunFam" id="1.10.10.10:FF:000322">
    <property type="entry name" value="Probable disease resistance protein At1g63360"/>
    <property type="match status" value="1"/>
</dbReference>
<comment type="caution">
    <text evidence="5">The sequence shown here is derived from an EMBL/GenBank/DDBJ whole genome shotgun (WGS) entry which is preliminary data.</text>
</comment>
<dbReference type="InterPro" id="IPR058922">
    <property type="entry name" value="WHD_DRP"/>
</dbReference>
<gene>
    <name evidence="5" type="ORF">RchiOBHm_Chr1g0346261</name>
</gene>
<dbReference type="Gene3D" id="1.10.10.10">
    <property type="entry name" value="Winged helix-like DNA-binding domain superfamily/Winged helix DNA-binding domain"/>
    <property type="match status" value="1"/>
</dbReference>
<dbReference type="FunFam" id="3.40.50.10140:FF:000007">
    <property type="entry name" value="Disease resistance protein (TIR-NBS-LRR class)"/>
    <property type="match status" value="1"/>
</dbReference>
<evidence type="ECO:0000313" key="6">
    <source>
        <dbReference type="Proteomes" id="UP000238479"/>
    </source>
</evidence>
<dbReference type="Gene3D" id="3.80.10.10">
    <property type="entry name" value="Ribonuclease Inhibitor"/>
    <property type="match status" value="1"/>
</dbReference>
<dbReference type="InterPro" id="IPR027417">
    <property type="entry name" value="P-loop_NTPase"/>
</dbReference>
<dbReference type="Gene3D" id="3.40.50.10140">
    <property type="entry name" value="Toll/interleukin-1 receptor homology (TIR) domain"/>
    <property type="match status" value="1"/>
</dbReference>
<protein>
    <submittedName>
        <fullName evidence="5">Putative TIR domain, P-loop containing nucleoside triphosphate hydrolase</fullName>
    </submittedName>
</protein>
<dbReference type="InterPro" id="IPR036388">
    <property type="entry name" value="WH-like_DNA-bd_sf"/>
</dbReference>
<dbReference type="InterPro" id="IPR035897">
    <property type="entry name" value="Toll_tir_struct_dom_sf"/>
</dbReference>
<dbReference type="InterPro" id="IPR000157">
    <property type="entry name" value="TIR_dom"/>
</dbReference>
<dbReference type="GO" id="GO:0005524">
    <property type="term" value="F:ATP binding"/>
    <property type="evidence" value="ECO:0007669"/>
    <property type="project" value="UniProtKB-KW"/>
</dbReference>
<dbReference type="PANTHER" id="PTHR36766">
    <property type="entry name" value="PLANT BROAD-SPECTRUM MILDEW RESISTANCE PROTEIN RPW8"/>
    <property type="match status" value="1"/>
</dbReference>
<dbReference type="GO" id="GO:0051707">
    <property type="term" value="P:response to other organism"/>
    <property type="evidence" value="ECO:0007669"/>
    <property type="project" value="UniProtKB-ARBA"/>
</dbReference>
<dbReference type="Pfam" id="PF01582">
    <property type="entry name" value="TIR"/>
    <property type="match status" value="1"/>
</dbReference>
<dbReference type="PRINTS" id="PR00364">
    <property type="entry name" value="DISEASERSIST"/>
</dbReference>
<dbReference type="SUPFAM" id="SSF52058">
    <property type="entry name" value="L domain-like"/>
    <property type="match status" value="1"/>
</dbReference>
<dbReference type="FunFam" id="3.40.50.300:FF:001091">
    <property type="entry name" value="Probable disease resistance protein At1g61300"/>
    <property type="match status" value="1"/>
</dbReference>
<dbReference type="Pfam" id="PF23559">
    <property type="entry name" value="WHD_DRP"/>
    <property type="match status" value="1"/>
</dbReference>
<dbReference type="Pfam" id="PF00931">
    <property type="entry name" value="NB-ARC"/>
    <property type="match status" value="1"/>
</dbReference>
<dbReference type="OMA" id="IRKCHEY"/>
<keyword evidence="5" id="KW-0378">Hydrolase</keyword>